<keyword evidence="1" id="KW-0812">Transmembrane</keyword>
<keyword evidence="1" id="KW-1133">Transmembrane helix</keyword>
<evidence type="ECO:0000313" key="3">
    <source>
        <dbReference type="Proteomes" id="UP001054837"/>
    </source>
</evidence>
<reference evidence="2 3" key="1">
    <citation type="submission" date="2021-06" db="EMBL/GenBank/DDBJ databases">
        <title>Caerostris darwini draft genome.</title>
        <authorList>
            <person name="Kono N."/>
            <person name="Arakawa K."/>
        </authorList>
    </citation>
    <scope>NUCLEOTIDE SEQUENCE [LARGE SCALE GENOMIC DNA]</scope>
</reference>
<comment type="caution">
    <text evidence="2">The sequence shown here is derived from an EMBL/GenBank/DDBJ whole genome shotgun (WGS) entry which is preliminary data.</text>
</comment>
<dbReference type="Proteomes" id="UP001054837">
    <property type="component" value="Unassembled WGS sequence"/>
</dbReference>
<dbReference type="AlphaFoldDB" id="A0AAV4W1K3"/>
<name>A0AAV4W1K3_9ARAC</name>
<keyword evidence="3" id="KW-1185">Reference proteome</keyword>
<organism evidence="2 3">
    <name type="scientific">Caerostris darwini</name>
    <dbReference type="NCBI Taxonomy" id="1538125"/>
    <lineage>
        <taxon>Eukaryota</taxon>
        <taxon>Metazoa</taxon>
        <taxon>Ecdysozoa</taxon>
        <taxon>Arthropoda</taxon>
        <taxon>Chelicerata</taxon>
        <taxon>Arachnida</taxon>
        <taxon>Araneae</taxon>
        <taxon>Araneomorphae</taxon>
        <taxon>Entelegynae</taxon>
        <taxon>Araneoidea</taxon>
        <taxon>Araneidae</taxon>
        <taxon>Caerostris</taxon>
    </lineage>
</organism>
<keyword evidence="1" id="KW-0472">Membrane</keyword>
<protein>
    <submittedName>
        <fullName evidence="2">Uncharacterized protein</fullName>
    </submittedName>
</protein>
<gene>
    <name evidence="2" type="primary">AVEN_578_1</name>
    <name evidence="2" type="ORF">CDAR_48011</name>
</gene>
<dbReference type="EMBL" id="BPLQ01014014">
    <property type="protein sequence ID" value="GIY76497.1"/>
    <property type="molecule type" value="Genomic_DNA"/>
</dbReference>
<accession>A0AAV4W1K3</accession>
<evidence type="ECO:0000256" key="1">
    <source>
        <dbReference type="SAM" id="Phobius"/>
    </source>
</evidence>
<proteinExistence type="predicted"/>
<feature type="transmembrane region" description="Helical" evidence="1">
    <location>
        <begin position="21"/>
        <end position="40"/>
    </location>
</feature>
<evidence type="ECO:0000313" key="2">
    <source>
        <dbReference type="EMBL" id="GIY76497.1"/>
    </source>
</evidence>
<sequence length="125" mass="13786">MVKSYYSGFFKLQTQRDFLAIMIKYIVLLLISVVAAQAFACPPNVCNYMPCGNLDDCDVNNGYKIREHGGVCQCCDICVQILGENENCIPPSELVGVIITSECDSGLLCDPESHVCRRSNSLPLE</sequence>